<dbReference type="Gene3D" id="2.160.20.10">
    <property type="entry name" value="Single-stranded right-handed beta-helix, Pectin lyase-like"/>
    <property type="match status" value="1"/>
</dbReference>
<dbReference type="EMBL" id="NBCO01000007">
    <property type="protein sequence ID" value="ORC90865.1"/>
    <property type="molecule type" value="Genomic_DNA"/>
</dbReference>
<keyword evidence="10" id="KW-0479">Metal-binding</keyword>
<evidence type="ECO:0000256" key="6">
    <source>
        <dbReference type="ARBA" id="ARBA00022777"/>
    </source>
</evidence>
<evidence type="ECO:0000256" key="5">
    <source>
        <dbReference type="ARBA" id="ARBA00022741"/>
    </source>
</evidence>
<evidence type="ECO:0000256" key="4">
    <source>
        <dbReference type="ARBA" id="ARBA00022737"/>
    </source>
</evidence>
<keyword evidence="10" id="KW-0863">Zinc-finger</keyword>
<dbReference type="PROSITE" id="PS50011">
    <property type="entry name" value="PROTEIN_KINASE_DOM"/>
    <property type="match status" value="1"/>
</dbReference>
<dbReference type="PROSITE" id="PS50119">
    <property type="entry name" value="ZF_BBOX"/>
    <property type="match status" value="1"/>
</dbReference>
<organism evidence="13 14">
    <name type="scientific">Trypanosoma theileri</name>
    <dbReference type="NCBI Taxonomy" id="67003"/>
    <lineage>
        <taxon>Eukaryota</taxon>
        <taxon>Discoba</taxon>
        <taxon>Euglenozoa</taxon>
        <taxon>Kinetoplastea</taxon>
        <taxon>Metakinetoplastina</taxon>
        <taxon>Trypanosomatida</taxon>
        <taxon>Trypanosomatidae</taxon>
        <taxon>Trypanosoma</taxon>
    </lineage>
</organism>
<dbReference type="OrthoDB" id="427974at2759"/>
<dbReference type="PANTHER" id="PTHR43671:SF98">
    <property type="entry name" value="SERINE_THREONINE-PROTEIN KINASE NEK11"/>
    <property type="match status" value="1"/>
</dbReference>
<evidence type="ECO:0000256" key="7">
    <source>
        <dbReference type="ARBA" id="ARBA00022840"/>
    </source>
</evidence>
<dbReference type="GO" id="GO:0005524">
    <property type="term" value="F:ATP binding"/>
    <property type="evidence" value="ECO:0007669"/>
    <property type="project" value="UniProtKB-KW"/>
</dbReference>
<feature type="domain" description="Protein kinase" evidence="11">
    <location>
        <begin position="4"/>
        <end position="318"/>
    </location>
</feature>
<dbReference type="VEuPathDB" id="TriTrypDB:TM35_000072890"/>
<dbReference type="GO" id="GO:0008270">
    <property type="term" value="F:zinc ion binding"/>
    <property type="evidence" value="ECO:0007669"/>
    <property type="project" value="UniProtKB-KW"/>
</dbReference>
<dbReference type="Pfam" id="PF00643">
    <property type="entry name" value="zf-B_box"/>
    <property type="match status" value="1"/>
</dbReference>
<reference evidence="13 14" key="1">
    <citation type="submission" date="2017-03" db="EMBL/GenBank/DDBJ databases">
        <title>An alternative strategy for trypanosome survival in the mammalian bloodstream revealed through genome and transcriptome analysis of the ubiquitous bovine parasite Trypanosoma (Megatrypanum) theileri.</title>
        <authorList>
            <person name="Kelly S."/>
            <person name="Ivens A."/>
            <person name="Mott A."/>
            <person name="O'Neill E."/>
            <person name="Emms D."/>
            <person name="Macleod O."/>
            <person name="Voorheis P."/>
            <person name="Matthews J."/>
            <person name="Matthews K."/>
            <person name="Carrington M."/>
        </authorList>
    </citation>
    <scope>NUCLEOTIDE SEQUENCE [LARGE SCALE GENOMIC DNA]</scope>
    <source>
        <strain evidence="13">Edinburgh</strain>
    </source>
</reference>
<protein>
    <recommendedName>
        <fullName evidence="1">non-specific serine/threonine protein kinase</fullName>
        <ecNumber evidence="1">2.7.11.1</ecNumber>
    </recommendedName>
</protein>
<accession>A0A1X0P1U2</accession>
<comment type="catalytic activity">
    <reaction evidence="8">
        <text>L-threonyl-[protein] + ATP = O-phospho-L-threonyl-[protein] + ADP + H(+)</text>
        <dbReference type="Rhea" id="RHEA:46608"/>
        <dbReference type="Rhea" id="RHEA-COMP:11060"/>
        <dbReference type="Rhea" id="RHEA-COMP:11605"/>
        <dbReference type="ChEBI" id="CHEBI:15378"/>
        <dbReference type="ChEBI" id="CHEBI:30013"/>
        <dbReference type="ChEBI" id="CHEBI:30616"/>
        <dbReference type="ChEBI" id="CHEBI:61977"/>
        <dbReference type="ChEBI" id="CHEBI:456216"/>
        <dbReference type="EC" id="2.7.11.1"/>
    </reaction>
</comment>
<dbReference type="InterPro" id="IPR006626">
    <property type="entry name" value="PbH1"/>
</dbReference>
<comment type="caution">
    <text evidence="13">The sequence shown here is derived from an EMBL/GenBank/DDBJ whole genome shotgun (WGS) entry which is preliminary data.</text>
</comment>
<evidence type="ECO:0000256" key="9">
    <source>
        <dbReference type="ARBA" id="ARBA00048679"/>
    </source>
</evidence>
<name>A0A1X0P1U2_9TRYP</name>
<dbReference type="GeneID" id="39983515"/>
<dbReference type="GO" id="GO:0004674">
    <property type="term" value="F:protein serine/threonine kinase activity"/>
    <property type="evidence" value="ECO:0007669"/>
    <property type="project" value="UniProtKB-KW"/>
</dbReference>
<dbReference type="InterPro" id="IPR039448">
    <property type="entry name" value="Beta_helix"/>
</dbReference>
<evidence type="ECO:0000259" key="11">
    <source>
        <dbReference type="PROSITE" id="PS50011"/>
    </source>
</evidence>
<evidence type="ECO:0000256" key="10">
    <source>
        <dbReference type="PROSITE-ProRule" id="PRU00024"/>
    </source>
</evidence>
<keyword evidence="2" id="KW-0723">Serine/threonine-protein kinase</keyword>
<keyword evidence="14" id="KW-1185">Reference proteome</keyword>
<dbReference type="PROSITE" id="PS00108">
    <property type="entry name" value="PROTEIN_KINASE_ST"/>
    <property type="match status" value="1"/>
</dbReference>
<dbReference type="SUPFAM" id="SSF56112">
    <property type="entry name" value="Protein kinase-like (PK-like)"/>
    <property type="match status" value="1"/>
</dbReference>
<dbReference type="Gene3D" id="3.30.200.20">
    <property type="entry name" value="Phosphorylase Kinase, domain 1"/>
    <property type="match status" value="2"/>
</dbReference>
<dbReference type="InterPro" id="IPR008271">
    <property type="entry name" value="Ser/Thr_kinase_AS"/>
</dbReference>
<dbReference type="InterPro" id="IPR000719">
    <property type="entry name" value="Prot_kinase_dom"/>
</dbReference>
<evidence type="ECO:0000313" key="14">
    <source>
        <dbReference type="Proteomes" id="UP000192257"/>
    </source>
</evidence>
<keyword evidence="7" id="KW-0067">ATP-binding</keyword>
<dbReference type="InterPro" id="IPR000315">
    <property type="entry name" value="Znf_B-box"/>
</dbReference>
<evidence type="ECO:0000259" key="12">
    <source>
        <dbReference type="PROSITE" id="PS50119"/>
    </source>
</evidence>
<keyword evidence="4" id="KW-0677">Repeat</keyword>
<dbReference type="Proteomes" id="UP000192257">
    <property type="component" value="Unassembled WGS sequence"/>
</dbReference>
<dbReference type="InterPro" id="IPR006633">
    <property type="entry name" value="Carb-bd_sugar_hydrolysis-dom"/>
</dbReference>
<keyword evidence="3" id="KW-0808">Transferase</keyword>
<dbReference type="InterPro" id="IPR012334">
    <property type="entry name" value="Pectin_lyas_fold"/>
</dbReference>
<dbReference type="InterPro" id="IPR011050">
    <property type="entry name" value="Pectin_lyase_fold/virulence"/>
</dbReference>
<dbReference type="Pfam" id="PF13229">
    <property type="entry name" value="Beta_helix"/>
    <property type="match status" value="1"/>
</dbReference>
<dbReference type="FunFam" id="1.10.510.10:FF:001286">
    <property type="entry name" value="Possible serine/threonine kinase"/>
    <property type="match status" value="1"/>
</dbReference>
<evidence type="ECO:0000313" key="13">
    <source>
        <dbReference type="EMBL" id="ORC90865.1"/>
    </source>
</evidence>
<sequence length="854" mass="92789">MENYTLCGKIGDGAEGVVFNVRHNPTNKGFAMKVVRCADHSKVNKALEEIKVLLQLRHQHVVSYVDFFLIFPNDEVKQEFTMASKNDTKLSYTGPNCRMYSTNSLPTGTKPENDTMNSSNVFCMNPSEVCVCLVMELCTYGDMQSMIRDAKQRFMENGRHPITEAQILSWMEQCASALSFIHEQGFLHRDLKPTNIFFDNYKDVKIGDFGLATAVGMGRQSIVGTPLYLAPERMLHQLYDEKVDVWGLGVVMLELVTLCDQPINSRVLENPLVVEKVVEQVISMGFSSKLGGLLRDMLQRFPEGRPSPAAILYRLAGMTTTTPTTTTTTISPNQCCGISIPSISLGMSCPKLPNILCELCEVESAVSACTNCSAVLCEACDRARHKHHTRQGHERNSLSLLRCSQSTKPHVLTDLDSNSLPPLKRKPNNCSASNTFSRFVFPVFSSAGGGGGNSICGTSITDQSSSILLRSMNTVAIRVPQDCPTITAALTTVQHMPHIRKIVVSGNTIHKNPLILGDHLPDNIKLIGENPSPVIEVDDVSSAITCTSGRGTIENFIIRHAGRKSSAAESQNSEKVQKKSTRPIAVSINGGEWKITKCRISCCIGSGISVAADVEAVISHCLILQVKTAGIVVLEGGRGLFEKNSFTNCDFAAFLLKKKSSARVRGNHITEGAETGIFCQDASGLVEDNFIANNGGCGVVTKGTDANIIFRGNRIVGNGQAGFFCCDGSSPIISDNDIRQNNRAGILIKTRASPKVTKNTISCGKEAGIYVFENGAGLIECNELTENSNAGILVTTNGNPHVVRNSIRGNLYEGVWICKNGGGIFCENDLRDNKKGPKDIEDDSSIVWIGNRES</sequence>
<dbReference type="InterPro" id="IPR022441">
    <property type="entry name" value="Para_beta_helix_rpt-2"/>
</dbReference>
<evidence type="ECO:0000256" key="3">
    <source>
        <dbReference type="ARBA" id="ARBA00022679"/>
    </source>
</evidence>
<dbReference type="AlphaFoldDB" id="A0A1X0P1U2"/>
<dbReference type="SMART" id="SM00220">
    <property type="entry name" value="S_TKc"/>
    <property type="match status" value="1"/>
</dbReference>
<dbReference type="InterPro" id="IPR011009">
    <property type="entry name" value="Kinase-like_dom_sf"/>
</dbReference>
<keyword evidence="10" id="KW-0862">Zinc</keyword>
<comment type="catalytic activity">
    <reaction evidence="9">
        <text>L-seryl-[protein] + ATP = O-phospho-L-seryl-[protein] + ADP + H(+)</text>
        <dbReference type="Rhea" id="RHEA:17989"/>
        <dbReference type="Rhea" id="RHEA-COMP:9863"/>
        <dbReference type="Rhea" id="RHEA-COMP:11604"/>
        <dbReference type="ChEBI" id="CHEBI:15378"/>
        <dbReference type="ChEBI" id="CHEBI:29999"/>
        <dbReference type="ChEBI" id="CHEBI:30616"/>
        <dbReference type="ChEBI" id="CHEBI:83421"/>
        <dbReference type="ChEBI" id="CHEBI:456216"/>
        <dbReference type="EC" id="2.7.11.1"/>
    </reaction>
</comment>
<keyword evidence="5" id="KW-0547">Nucleotide-binding</keyword>
<dbReference type="InterPro" id="IPR050660">
    <property type="entry name" value="NEK_Ser/Thr_kinase"/>
</dbReference>
<evidence type="ECO:0000256" key="1">
    <source>
        <dbReference type="ARBA" id="ARBA00012513"/>
    </source>
</evidence>
<keyword evidence="6" id="KW-0418">Kinase</keyword>
<dbReference type="SMART" id="SM00722">
    <property type="entry name" value="CASH"/>
    <property type="match status" value="1"/>
</dbReference>
<dbReference type="Pfam" id="PF00069">
    <property type="entry name" value="Pkinase"/>
    <property type="match status" value="2"/>
</dbReference>
<dbReference type="NCBIfam" id="TIGR03804">
    <property type="entry name" value="para_beta_helix"/>
    <property type="match status" value="1"/>
</dbReference>
<gene>
    <name evidence="13" type="ORF">TM35_000072890</name>
</gene>
<evidence type="ECO:0000256" key="2">
    <source>
        <dbReference type="ARBA" id="ARBA00022527"/>
    </source>
</evidence>
<dbReference type="SUPFAM" id="SSF51126">
    <property type="entry name" value="Pectin lyase-like"/>
    <property type="match status" value="2"/>
</dbReference>
<evidence type="ECO:0000256" key="8">
    <source>
        <dbReference type="ARBA" id="ARBA00047899"/>
    </source>
</evidence>
<dbReference type="PANTHER" id="PTHR43671">
    <property type="entry name" value="SERINE/THREONINE-PROTEIN KINASE NEK"/>
    <property type="match status" value="1"/>
</dbReference>
<proteinExistence type="predicted"/>
<dbReference type="SMART" id="SM00710">
    <property type="entry name" value="PbH1"/>
    <property type="match status" value="11"/>
</dbReference>
<feature type="domain" description="B box-type" evidence="12">
    <location>
        <begin position="352"/>
        <end position="398"/>
    </location>
</feature>
<dbReference type="STRING" id="67003.A0A1X0P1U2"/>
<dbReference type="Gene3D" id="1.10.510.10">
    <property type="entry name" value="Transferase(Phosphotransferase) domain 1"/>
    <property type="match status" value="1"/>
</dbReference>
<dbReference type="EC" id="2.7.11.1" evidence="1"/>
<dbReference type="RefSeq" id="XP_028884931.1">
    <property type="nucleotide sequence ID" value="XM_029023735.1"/>
</dbReference>